<dbReference type="RefSeq" id="YP_010134258.1">
    <property type="nucleotide sequence ID" value="NC_056794.1"/>
</dbReference>
<dbReference type="AlphaFoldDB" id="A0A8F1B7R1"/>
<dbReference type="EMBL" id="MT383645">
    <property type="protein sequence ID" value="QWM93807.1"/>
    <property type="molecule type" value="Genomic_DNA"/>
</dbReference>
<protein>
    <submittedName>
        <fullName evidence="1">Uncharacterized protein</fullName>
    </submittedName>
</protein>
<sequence length="154" mass="17318">MIKCILKKLYSISSDLTKYEIIEIDERTKQSRKEFSKGFVKGTSIGIGVYYRVTELTNRVFEFKAGIDLGQGTNSLNQQAFGIGKNIVKQRDREVINPGAIYKPSALPNPPISDNEIIGGILLLRIPSQYHMTYESEVRAGAASFQSPFHFKIQ</sequence>
<dbReference type="EMBL" id="MT383645">
    <property type="protein sequence ID" value="QWM93748.1"/>
    <property type="molecule type" value="Genomic_DNA"/>
</dbReference>
<dbReference type="GeneID" id="67124077"/>
<reference evidence="1" key="1">
    <citation type="journal article" date="2021" name="Ecol Indic">
        <title>Morphological and molecular identification reveals that waters from an isolated oasis in Tamanrasset (extreme South of Algerian Sahara) are colonized by opportunistic and pollution-tolerant diatom species.</title>
        <authorList>
            <person name="Gastineau R."/>
            <person name="Hamedi C."/>
            <person name="Baba Hamed M.B."/>
            <person name="Abi-Ayad S.-M.E.-A."/>
            <person name="Bak M."/>
            <person name="Lemieux C."/>
            <person name="Turmel M."/>
            <person name="Dobosz S."/>
            <person name="Wrobel R.J."/>
            <person name="Kierzek A."/>
            <person name="Lange-Bertalot H."/>
            <person name="Witkowski A."/>
        </authorList>
    </citation>
    <scope>NUCLEOTIDE SEQUENCE</scope>
    <source>
        <strain evidence="1">SZCZR1826</strain>
    </source>
</reference>
<proteinExistence type="predicted"/>
<dbReference type="GeneID" id="67124011"/>
<gene>
    <name evidence="1" type="primary">orf154</name>
</gene>
<organism evidence="1">
    <name type="scientific">Navicula veneta</name>
    <dbReference type="NCBI Taxonomy" id="138539"/>
    <lineage>
        <taxon>Eukaryota</taxon>
        <taxon>Sar</taxon>
        <taxon>Stramenopiles</taxon>
        <taxon>Ochrophyta</taxon>
        <taxon>Bacillariophyta</taxon>
        <taxon>Bacillariophyceae</taxon>
        <taxon>Bacillariophycidae</taxon>
        <taxon>Naviculales</taxon>
        <taxon>Naviculaceae</taxon>
        <taxon>Navicula</taxon>
    </lineage>
</organism>
<keyword evidence="1" id="KW-0934">Plastid</keyword>
<geneLocation type="chloroplast" evidence="1"/>
<accession>A0A8F1B7R1</accession>
<keyword evidence="1" id="KW-0150">Chloroplast</keyword>
<name>A0A8F1B7R1_9STRA</name>
<dbReference type="RefSeq" id="YP_010134317.1">
    <property type="nucleotide sequence ID" value="NC_056794.1"/>
</dbReference>
<evidence type="ECO:0000313" key="1">
    <source>
        <dbReference type="EMBL" id="QWM93807.1"/>
    </source>
</evidence>